<dbReference type="CDD" id="cd00671">
    <property type="entry name" value="ArgRS_core"/>
    <property type="match status" value="1"/>
</dbReference>
<dbReference type="PANTHER" id="PTHR11956">
    <property type="entry name" value="ARGINYL-TRNA SYNTHETASE"/>
    <property type="match status" value="1"/>
</dbReference>
<dbReference type="PANTHER" id="PTHR11956:SF5">
    <property type="entry name" value="ARGININE--TRNA LIGASE, CYTOPLASMIC"/>
    <property type="match status" value="1"/>
</dbReference>
<dbReference type="GO" id="GO:0005737">
    <property type="term" value="C:cytoplasm"/>
    <property type="evidence" value="ECO:0007669"/>
    <property type="project" value="UniProtKB-SubCell"/>
</dbReference>
<dbReference type="SUPFAM" id="SSF55190">
    <property type="entry name" value="Arginyl-tRNA synthetase (ArgRS), N-terminal 'additional' domain"/>
    <property type="match status" value="1"/>
</dbReference>
<dbReference type="NCBIfam" id="TIGR00456">
    <property type="entry name" value="argS"/>
    <property type="match status" value="1"/>
</dbReference>
<evidence type="ECO:0000256" key="5">
    <source>
        <dbReference type="ARBA" id="ARBA00022490"/>
    </source>
</evidence>
<keyword evidence="6 13" id="KW-0436">Ligase</keyword>
<keyword evidence="18" id="KW-1185">Reference proteome</keyword>
<feature type="domain" description="DALR anticodon binding" evidence="15">
    <location>
        <begin position="559"/>
        <end position="684"/>
    </location>
</feature>
<comment type="subcellular location">
    <subcellularLocation>
        <location evidence="1">Cytoplasm</location>
    </subcellularLocation>
</comment>
<dbReference type="Pfam" id="PF00750">
    <property type="entry name" value="tRNA-synt_1d"/>
    <property type="match status" value="1"/>
</dbReference>
<dbReference type="SMART" id="SM00836">
    <property type="entry name" value="DALR_1"/>
    <property type="match status" value="1"/>
</dbReference>
<dbReference type="GO" id="GO:0006420">
    <property type="term" value="P:arginyl-tRNA aminoacylation"/>
    <property type="evidence" value="ECO:0007669"/>
    <property type="project" value="InterPro"/>
</dbReference>
<dbReference type="InterPro" id="IPR036695">
    <property type="entry name" value="Arg-tRNA-synth_N_sf"/>
</dbReference>
<organism evidence="17 18">
    <name type="scientific">Intoshia linei</name>
    <dbReference type="NCBI Taxonomy" id="1819745"/>
    <lineage>
        <taxon>Eukaryota</taxon>
        <taxon>Metazoa</taxon>
        <taxon>Spiralia</taxon>
        <taxon>Lophotrochozoa</taxon>
        <taxon>Mesozoa</taxon>
        <taxon>Orthonectida</taxon>
        <taxon>Rhopaluridae</taxon>
        <taxon>Intoshia</taxon>
    </lineage>
</organism>
<keyword evidence="5" id="KW-0963">Cytoplasm</keyword>
<evidence type="ECO:0000256" key="6">
    <source>
        <dbReference type="ARBA" id="ARBA00022598"/>
    </source>
</evidence>
<dbReference type="EC" id="6.1.1.19" evidence="4"/>
<keyword evidence="10 13" id="KW-0030">Aminoacyl-tRNA synthetase</keyword>
<comment type="similarity">
    <text evidence="2 13">Belongs to the class-I aminoacyl-tRNA synthetase family.</text>
</comment>
<dbReference type="PROSITE" id="PS00178">
    <property type="entry name" value="AA_TRNA_LIGASE_I"/>
    <property type="match status" value="1"/>
</dbReference>
<comment type="caution">
    <text evidence="17">The sequence shown here is derived from an EMBL/GenBank/DDBJ whole genome shotgun (WGS) entry which is preliminary data.</text>
</comment>
<evidence type="ECO:0000256" key="11">
    <source>
        <dbReference type="ARBA" id="ARBA00033033"/>
    </source>
</evidence>
<feature type="coiled-coil region" evidence="14">
    <location>
        <begin position="3"/>
        <end position="37"/>
    </location>
</feature>
<dbReference type="InterPro" id="IPR001278">
    <property type="entry name" value="Arg-tRNA-ligase"/>
</dbReference>
<proteinExistence type="inferred from homology"/>
<evidence type="ECO:0000256" key="7">
    <source>
        <dbReference type="ARBA" id="ARBA00022741"/>
    </source>
</evidence>
<evidence type="ECO:0000256" key="3">
    <source>
        <dbReference type="ARBA" id="ARBA00011245"/>
    </source>
</evidence>
<dbReference type="Pfam" id="PF03485">
    <property type="entry name" value="Arg_tRNA_synt_N"/>
    <property type="match status" value="1"/>
</dbReference>
<dbReference type="Gene3D" id="3.40.50.620">
    <property type="entry name" value="HUPs"/>
    <property type="match status" value="1"/>
</dbReference>
<keyword evidence="9 13" id="KW-0648">Protein biosynthesis</keyword>
<evidence type="ECO:0000256" key="13">
    <source>
        <dbReference type="RuleBase" id="RU363038"/>
    </source>
</evidence>
<dbReference type="SUPFAM" id="SSF47323">
    <property type="entry name" value="Anticodon-binding domain of a subclass of class I aminoacyl-tRNA synthetases"/>
    <property type="match status" value="1"/>
</dbReference>
<dbReference type="InterPro" id="IPR008909">
    <property type="entry name" value="DALR_anticod-bd"/>
</dbReference>
<dbReference type="HAMAP" id="MF_00123">
    <property type="entry name" value="Arg_tRNA_synth"/>
    <property type="match status" value="1"/>
</dbReference>
<dbReference type="FunFam" id="3.40.50.620:FF:000116">
    <property type="entry name" value="Arginine--tRNA ligase"/>
    <property type="match status" value="1"/>
</dbReference>
<evidence type="ECO:0000256" key="8">
    <source>
        <dbReference type="ARBA" id="ARBA00022840"/>
    </source>
</evidence>
<dbReference type="GO" id="GO:0004814">
    <property type="term" value="F:arginine-tRNA ligase activity"/>
    <property type="evidence" value="ECO:0007669"/>
    <property type="project" value="UniProtKB-EC"/>
</dbReference>
<dbReference type="FunFam" id="1.10.730.10:FF:000006">
    <property type="entry name" value="Arginyl-tRNA synthetase 2, mitochondrial"/>
    <property type="match status" value="1"/>
</dbReference>
<protein>
    <recommendedName>
        <fullName evidence="4">arginine--tRNA ligase</fullName>
        <ecNumber evidence="4">6.1.1.19</ecNumber>
    </recommendedName>
    <alternativeName>
        <fullName evidence="11">Arginyl-tRNA synthetase</fullName>
    </alternativeName>
</protein>
<name>A0A177ASA8_9BILA</name>
<keyword evidence="7 13" id="KW-0547">Nucleotide-binding</keyword>
<dbReference type="InterPro" id="IPR035684">
    <property type="entry name" value="ArgRS_core"/>
</dbReference>
<dbReference type="PRINTS" id="PR01038">
    <property type="entry name" value="TRNASYNTHARG"/>
</dbReference>
<evidence type="ECO:0000313" key="17">
    <source>
        <dbReference type="EMBL" id="OAF64412.1"/>
    </source>
</evidence>
<dbReference type="SUPFAM" id="SSF52374">
    <property type="entry name" value="Nucleotidylyl transferase"/>
    <property type="match status" value="1"/>
</dbReference>
<dbReference type="Proteomes" id="UP000078046">
    <property type="component" value="Unassembled WGS sequence"/>
</dbReference>
<sequence length="684" mass="79135">MDEVKIRNQVEKMETRIKMHEENVAKLNIKKEDIKDDIDQDTIEDNITRLQYREEHLKNVISVYTNLNPTKVLEKEKSYVSNFSVNILLHLHKYLDMAINLAFPFLDFKSFAIINRCADKSKRPLYADYQCSSAFTLCKNEKIIKHLKNNGCTVINPNVVAKKIIENVPSSYIVDSVEISGYGFINIKISKECVKKYVKDILIYGVRPPFGLKRTNVIIDMSSPNIAKEMHVGHLRSTIIGDSISILLAFCGNNVKKINHVGDWGTQFGMLIAHLRDKYPQYVDKLPGISTLMSLYKESKIRFDGDNEFKIKAKQDVVQLQSYNPEYIKIWKNICEISRIEFNKIYRRLSVYDLQEMGESFYQKKMINIVKDLEQKGLTQQNDGRIISLFDDETPPLTIVKSDGGYTYDTSDIACVHYRIQVLKGNHLIYVIDSGQENHMKGIFKLATKAGYAKLNNGVTFQHVGFGVVCGSDNKRLKTRSGETTKLNDLLDEGVKKAREKLETKPINDKIKKEEFDNICDSIAYGCIKYADLSQTRTKDYVFSYDRMLEDKGNTALYLLYAYARICSIIRNTKYSESEIEQFSRITTLKLDHPLEMKLSKILIRFPETISKIIENFMMHILCEYIYELSTVFTNFYDACYITEIDKESNEKTINIERLLLVKATLKVMKKCFEILNINTLERM</sequence>
<comment type="subunit">
    <text evidence="3">Monomer.</text>
</comment>
<keyword evidence="8 13" id="KW-0067">ATP-binding</keyword>
<evidence type="ECO:0000256" key="10">
    <source>
        <dbReference type="ARBA" id="ARBA00023146"/>
    </source>
</evidence>
<evidence type="ECO:0000256" key="9">
    <source>
        <dbReference type="ARBA" id="ARBA00022917"/>
    </source>
</evidence>
<feature type="domain" description="Arginyl tRNA synthetase N-terminal" evidence="16">
    <location>
        <begin position="89"/>
        <end position="189"/>
    </location>
</feature>
<evidence type="ECO:0000256" key="2">
    <source>
        <dbReference type="ARBA" id="ARBA00005594"/>
    </source>
</evidence>
<reference evidence="17 18" key="1">
    <citation type="submission" date="2016-04" db="EMBL/GenBank/DDBJ databases">
        <title>The genome of Intoshia linei affirms orthonectids as highly simplified spiralians.</title>
        <authorList>
            <person name="Mikhailov K.V."/>
            <person name="Slusarev G.S."/>
            <person name="Nikitin M.A."/>
            <person name="Logacheva M.D."/>
            <person name="Penin A."/>
            <person name="Aleoshin V."/>
            <person name="Panchin Y.V."/>
        </authorList>
    </citation>
    <scope>NUCLEOTIDE SEQUENCE [LARGE SCALE GENOMIC DNA]</scope>
    <source>
        <strain evidence="17">Intl2013</strain>
        <tissue evidence="17">Whole animal</tissue>
    </source>
</reference>
<keyword evidence="14" id="KW-0175">Coiled coil</keyword>
<evidence type="ECO:0000256" key="1">
    <source>
        <dbReference type="ARBA" id="ARBA00004496"/>
    </source>
</evidence>
<evidence type="ECO:0000259" key="16">
    <source>
        <dbReference type="SMART" id="SM01016"/>
    </source>
</evidence>
<dbReference type="InterPro" id="IPR005148">
    <property type="entry name" value="Arg-tRNA-synth_N"/>
</dbReference>
<dbReference type="AlphaFoldDB" id="A0A177ASA8"/>
<gene>
    <name evidence="17" type="ORF">A3Q56_07881</name>
</gene>
<dbReference type="Pfam" id="PF05746">
    <property type="entry name" value="DALR_1"/>
    <property type="match status" value="1"/>
</dbReference>
<dbReference type="InterPro" id="IPR001412">
    <property type="entry name" value="aa-tRNA-synth_I_CS"/>
</dbReference>
<evidence type="ECO:0000313" key="18">
    <source>
        <dbReference type="Proteomes" id="UP000078046"/>
    </source>
</evidence>
<evidence type="ECO:0000256" key="14">
    <source>
        <dbReference type="SAM" id="Coils"/>
    </source>
</evidence>
<evidence type="ECO:0000256" key="4">
    <source>
        <dbReference type="ARBA" id="ARBA00012837"/>
    </source>
</evidence>
<dbReference type="InterPro" id="IPR009080">
    <property type="entry name" value="tRNAsynth_Ia_anticodon-bd"/>
</dbReference>
<dbReference type="Gene3D" id="3.30.1360.70">
    <property type="entry name" value="Arginyl tRNA synthetase N-terminal domain"/>
    <property type="match status" value="1"/>
</dbReference>
<dbReference type="GO" id="GO:0005524">
    <property type="term" value="F:ATP binding"/>
    <property type="evidence" value="ECO:0007669"/>
    <property type="project" value="UniProtKB-KW"/>
</dbReference>
<comment type="catalytic activity">
    <reaction evidence="12">
        <text>tRNA(Arg) + L-arginine + ATP = L-arginyl-tRNA(Arg) + AMP + diphosphate</text>
        <dbReference type="Rhea" id="RHEA:20301"/>
        <dbReference type="Rhea" id="RHEA-COMP:9658"/>
        <dbReference type="Rhea" id="RHEA-COMP:9673"/>
        <dbReference type="ChEBI" id="CHEBI:30616"/>
        <dbReference type="ChEBI" id="CHEBI:32682"/>
        <dbReference type="ChEBI" id="CHEBI:33019"/>
        <dbReference type="ChEBI" id="CHEBI:78442"/>
        <dbReference type="ChEBI" id="CHEBI:78513"/>
        <dbReference type="ChEBI" id="CHEBI:456215"/>
        <dbReference type="EC" id="6.1.1.19"/>
    </reaction>
</comment>
<dbReference type="InterPro" id="IPR014729">
    <property type="entry name" value="Rossmann-like_a/b/a_fold"/>
</dbReference>
<dbReference type="OrthoDB" id="68056at2759"/>
<dbReference type="EMBL" id="LWCA01001858">
    <property type="protein sequence ID" value="OAF64412.1"/>
    <property type="molecule type" value="Genomic_DNA"/>
</dbReference>
<dbReference type="Gene3D" id="1.10.730.10">
    <property type="entry name" value="Isoleucyl-tRNA Synthetase, Domain 1"/>
    <property type="match status" value="1"/>
</dbReference>
<accession>A0A177ASA8</accession>
<dbReference type="SMART" id="SM01016">
    <property type="entry name" value="Arg_tRNA_synt_N"/>
    <property type="match status" value="1"/>
</dbReference>
<evidence type="ECO:0000256" key="12">
    <source>
        <dbReference type="ARBA" id="ARBA00049339"/>
    </source>
</evidence>
<evidence type="ECO:0000259" key="15">
    <source>
        <dbReference type="SMART" id="SM00836"/>
    </source>
</evidence>